<comment type="caution">
    <text evidence="7">The sequence shown here is derived from an EMBL/GenBank/DDBJ whole genome shotgun (WGS) entry which is preliminary data.</text>
</comment>
<keyword evidence="1" id="KW-0963">Cytoplasm</keyword>
<evidence type="ECO:0000256" key="1">
    <source>
        <dbReference type="ARBA" id="ARBA00022490"/>
    </source>
</evidence>
<evidence type="ECO:0000256" key="4">
    <source>
        <dbReference type="ARBA" id="ARBA00022801"/>
    </source>
</evidence>
<dbReference type="SUPFAM" id="SSF53098">
    <property type="entry name" value="Ribonuclease H-like"/>
    <property type="match status" value="1"/>
</dbReference>
<dbReference type="InterPro" id="IPR036397">
    <property type="entry name" value="RNaseH_sf"/>
</dbReference>
<evidence type="ECO:0000256" key="3">
    <source>
        <dbReference type="ARBA" id="ARBA00022722"/>
    </source>
</evidence>
<evidence type="ECO:0000259" key="6">
    <source>
        <dbReference type="SMART" id="SM00474"/>
    </source>
</evidence>
<dbReference type="SMART" id="SM00474">
    <property type="entry name" value="35EXOc"/>
    <property type="match status" value="1"/>
</dbReference>
<dbReference type="Gene3D" id="3.30.420.10">
    <property type="entry name" value="Ribonuclease H-like superfamily/Ribonuclease H"/>
    <property type="match status" value="1"/>
</dbReference>
<gene>
    <name evidence="7" type="ORF">KPZU09_03340</name>
</gene>
<dbReference type="EMBL" id="BNFF01000001">
    <property type="protein sequence ID" value="GHK50598.1"/>
    <property type="molecule type" value="Genomic_DNA"/>
</dbReference>
<dbReference type="InterPro" id="IPR006292">
    <property type="entry name" value="RNase_D"/>
</dbReference>
<dbReference type="GO" id="GO:0003676">
    <property type="term" value="F:nucleic acid binding"/>
    <property type="evidence" value="ECO:0007669"/>
    <property type="project" value="InterPro"/>
</dbReference>
<dbReference type="GO" id="GO:0033890">
    <property type="term" value="F:ribonuclease D activity"/>
    <property type="evidence" value="ECO:0007669"/>
    <property type="project" value="InterPro"/>
</dbReference>
<dbReference type="InterPro" id="IPR002562">
    <property type="entry name" value="3'-5'_exonuclease_dom"/>
</dbReference>
<accession>A0A919HL92</accession>
<evidence type="ECO:0000256" key="2">
    <source>
        <dbReference type="ARBA" id="ARBA00022694"/>
    </source>
</evidence>
<sequence>MNYQMITTDDGLRAVCEAASAASAVALDTEFVRTRTYYPQLGLLQLFDGQQVSLIDPLTINDWAPMRDLLLNQDVTKYLHAGSEDLEVFLNAFNLMPQPLIDTQILAAFCGRPMSWGFASMVEEYSGVALDKSESRTDWLARPLTERQCEYAAADVWYLLPIASQLMAETDRAGWLPAALDECRVMQQRRQEVVDPAEAARYRQRPAAAYPPAGLSAAVGGWRLRKARERDRR</sequence>
<dbReference type="Proteomes" id="UP000655094">
    <property type="component" value="Unassembled WGS sequence"/>
</dbReference>
<dbReference type="NCBIfam" id="TIGR01388">
    <property type="entry name" value="rnd"/>
    <property type="match status" value="1"/>
</dbReference>
<reference evidence="7" key="1">
    <citation type="submission" date="2020-10" db="EMBL/GenBank/DDBJ databases">
        <title>Genome Sequence of ESBL Producing Zambian Clinical Strains.</title>
        <authorList>
            <person name="Shawa M."/>
            <person name="Furuta Y."/>
            <person name="Simbotwe M."/>
            <person name="Mulenga E."/>
            <person name="Mubanga M."/>
            <person name="Mulenga G."/>
            <person name="Kaile C."/>
            <person name="Zorigt T."/>
            <person name="Hang'ombe B."/>
            <person name="Higashi H."/>
        </authorList>
    </citation>
    <scope>NUCLEOTIDE SEQUENCE</scope>
    <source>
        <strain evidence="7">Zam_UTH_09</strain>
    </source>
</reference>
<dbReference type="PANTHER" id="PTHR47649">
    <property type="entry name" value="RIBONUCLEASE D"/>
    <property type="match status" value="1"/>
</dbReference>
<keyword evidence="4" id="KW-0378">Hydrolase</keyword>
<dbReference type="GO" id="GO:0008408">
    <property type="term" value="F:3'-5' exonuclease activity"/>
    <property type="evidence" value="ECO:0007669"/>
    <property type="project" value="InterPro"/>
</dbReference>
<dbReference type="InterPro" id="IPR012337">
    <property type="entry name" value="RNaseH-like_sf"/>
</dbReference>
<dbReference type="GO" id="GO:0008033">
    <property type="term" value="P:tRNA processing"/>
    <property type="evidence" value="ECO:0007669"/>
    <property type="project" value="UniProtKB-KW"/>
</dbReference>
<evidence type="ECO:0000256" key="5">
    <source>
        <dbReference type="ARBA" id="ARBA00022839"/>
    </source>
</evidence>
<keyword evidence="5" id="KW-0269">Exonuclease</keyword>
<keyword evidence="2" id="KW-0819">tRNA processing</keyword>
<dbReference type="PANTHER" id="PTHR47649:SF1">
    <property type="entry name" value="RIBONUCLEASE D"/>
    <property type="match status" value="1"/>
</dbReference>
<dbReference type="Pfam" id="PF01612">
    <property type="entry name" value="DNA_pol_A_exo1"/>
    <property type="match status" value="1"/>
</dbReference>
<evidence type="ECO:0000313" key="8">
    <source>
        <dbReference type="Proteomes" id="UP000655094"/>
    </source>
</evidence>
<feature type="domain" description="3'-5' exonuclease" evidence="6">
    <location>
        <begin position="3"/>
        <end position="171"/>
    </location>
</feature>
<protein>
    <recommendedName>
        <fullName evidence="6">3'-5' exonuclease domain-containing protein</fullName>
    </recommendedName>
</protein>
<dbReference type="FunFam" id="3.30.420.10:FF:000060">
    <property type="entry name" value="Ribonuclease D"/>
    <property type="match status" value="1"/>
</dbReference>
<keyword evidence="3" id="KW-0540">Nuclease</keyword>
<name>A0A919HL92_KLEPN</name>
<dbReference type="CDD" id="cd06142">
    <property type="entry name" value="RNaseD_exo"/>
    <property type="match status" value="1"/>
</dbReference>
<dbReference type="InterPro" id="IPR051086">
    <property type="entry name" value="RNase_D-like"/>
</dbReference>
<dbReference type="AlphaFoldDB" id="A0A919HL92"/>
<evidence type="ECO:0000313" key="7">
    <source>
        <dbReference type="EMBL" id="GHK50598.1"/>
    </source>
</evidence>
<organism evidence="7 8">
    <name type="scientific">Klebsiella pneumoniae</name>
    <dbReference type="NCBI Taxonomy" id="573"/>
    <lineage>
        <taxon>Bacteria</taxon>
        <taxon>Pseudomonadati</taxon>
        <taxon>Pseudomonadota</taxon>
        <taxon>Gammaproteobacteria</taxon>
        <taxon>Enterobacterales</taxon>
        <taxon>Enterobacteriaceae</taxon>
        <taxon>Klebsiella/Raoultella group</taxon>
        <taxon>Klebsiella</taxon>
        <taxon>Klebsiella pneumoniae complex</taxon>
    </lineage>
</organism>
<proteinExistence type="predicted"/>